<evidence type="ECO:0000256" key="2">
    <source>
        <dbReference type="ARBA" id="ARBA00022741"/>
    </source>
</evidence>
<evidence type="ECO:0000313" key="5">
    <source>
        <dbReference type="Proteomes" id="UP001634394"/>
    </source>
</evidence>
<keyword evidence="2" id="KW-0547">Nucleotide-binding</keyword>
<dbReference type="PANTHER" id="PTHR14187:SF5">
    <property type="entry name" value="HEAT SHOCK 70 KDA PROTEIN 12A"/>
    <property type="match status" value="1"/>
</dbReference>
<dbReference type="SUPFAM" id="SSF53067">
    <property type="entry name" value="Actin-like ATPase domain"/>
    <property type="match status" value="2"/>
</dbReference>
<evidence type="ECO:0000256" key="1">
    <source>
        <dbReference type="ARBA" id="ARBA00007381"/>
    </source>
</evidence>
<gene>
    <name evidence="4" type="ORF">ACJMK2_005533</name>
</gene>
<protein>
    <recommendedName>
        <fullName evidence="6">Heat shock 70 kDa protein 12A</fullName>
    </recommendedName>
</protein>
<dbReference type="CDD" id="cd10229">
    <property type="entry name" value="ASKHA_NBD_HSP70_HSPA12"/>
    <property type="match status" value="1"/>
</dbReference>
<comment type="caution">
    <text evidence="4">The sequence shown here is derived from an EMBL/GenBank/DDBJ whole genome shotgun (WGS) entry which is preliminary data.</text>
</comment>
<evidence type="ECO:0008006" key="6">
    <source>
        <dbReference type="Google" id="ProtNLM"/>
    </source>
</evidence>
<dbReference type="Pfam" id="PF00012">
    <property type="entry name" value="HSP70"/>
    <property type="match status" value="1"/>
</dbReference>
<proteinExistence type="inferred from homology"/>
<evidence type="ECO:0000256" key="3">
    <source>
        <dbReference type="ARBA" id="ARBA00022840"/>
    </source>
</evidence>
<name>A0ABD3VRN0_SINWO</name>
<dbReference type="Proteomes" id="UP001634394">
    <property type="component" value="Unassembled WGS sequence"/>
</dbReference>
<dbReference type="Gene3D" id="3.30.420.40">
    <property type="match status" value="2"/>
</dbReference>
<evidence type="ECO:0000313" key="4">
    <source>
        <dbReference type="EMBL" id="KAL3863801.1"/>
    </source>
</evidence>
<comment type="similarity">
    <text evidence="1">Belongs to the heat shock protein 70 family.</text>
</comment>
<organism evidence="4 5">
    <name type="scientific">Sinanodonta woodiana</name>
    <name type="common">Chinese pond mussel</name>
    <name type="synonym">Anodonta woodiana</name>
    <dbReference type="NCBI Taxonomy" id="1069815"/>
    <lineage>
        <taxon>Eukaryota</taxon>
        <taxon>Metazoa</taxon>
        <taxon>Spiralia</taxon>
        <taxon>Lophotrochozoa</taxon>
        <taxon>Mollusca</taxon>
        <taxon>Bivalvia</taxon>
        <taxon>Autobranchia</taxon>
        <taxon>Heteroconchia</taxon>
        <taxon>Palaeoheterodonta</taxon>
        <taxon>Unionida</taxon>
        <taxon>Unionoidea</taxon>
        <taxon>Unionidae</taxon>
        <taxon>Unioninae</taxon>
        <taxon>Sinanodonta</taxon>
    </lineage>
</organism>
<reference evidence="4 5" key="1">
    <citation type="submission" date="2024-11" db="EMBL/GenBank/DDBJ databases">
        <title>Chromosome-level genome assembly of the freshwater bivalve Anodonta woodiana.</title>
        <authorList>
            <person name="Chen X."/>
        </authorList>
    </citation>
    <scope>NUCLEOTIDE SEQUENCE [LARGE SCALE GENOMIC DNA]</scope>
    <source>
        <strain evidence="4">MN2024</strain>
        <tissue evidence="4">Gills</tissue>
    </source>
</reference>
<sequence length="573" mass="64938">FGKNRRLLTAAIDFGTTYSGYAYSFLNEPSKVYINYWKGKILSVKTPTVLLLNPDKSVAAFGEDAQVKYQKLIKEKEAEKWYYFQRFKMELYSKPPPLEKDMTIKDISGKSVLALDVFSASIKYLKNHLLEVLNGKEEYVSILENDIHWVLTVPAIWNDSSKQFMREAAQKAGIENDSLTIALEPEVASIYCKAASHDGALEKKDSDRIGLFKTKTKYMVLDLGGGTADITCHEVLEDGNLAELHHATGGNYGGENINEAFRQFLIKIFGLNVIKEFQALHLEEYLDFFTIVEQKKRLFDDNVGRVIFPFPCHLLELYKSFNGVDLICDIANIPGCSDVGFSHGKISIPSSQFKTFFDTTVSSIIQQVSELLKSIPDLSYIIMVGGFSESPCVYNRMQKEFGERVIRAKDPSSTILKGAVLFGEHHTIITRRISKYSYGIARMMRFKPDIHRPEKRKYIDGFVFVDDIFNSHIEVGQSINIGQDVEGQEYFPAMNGLTQAVLEVYASKNRNPQYVTDEGCFHVGLITIDLSPYQDHRHWPLRVKILFGGTELTVDVLEVKTNKTLKVTLSLVH</sequence>
<dbReference type="GO" id="GO:0005524">
    <property type="term" value="F:ATP binding"/>
    <property type="evidence" value="ECO:0007669"/>
    <property type="project" value="UniProtKB-KW"/>
</dbReference>
<dbReference type="AlphaFoldDB" id="A0ABD3VRN0"/>
<feature type="non-terminal residue" evidence="4">
    <location>
        <position position="1"/>
    </location>
</feature>
<dbReference type="InterPro" id="IPR043129">
    <property type="entry name" value="ATPase_NBD"/>
</dbReference>
<keyword evidence="3" id="KW-0067">ATP-binding</keyword>
<dbReference type="PANTHER" id="PTHR14187">
    <property type="entry name" value="ALPHA KINASE/ELONGATION FACTOR 2 KINASE"/>
    <property type="match status" value="1"/>
</dbReference>
<dbReference type="EMBL" id="JBJQND010000010">
    <property type="protein sequence ID" value="KAL3863801.1"/>
    <property type="molecule type" value="Genomic_DNA"/>
</dbReference>
<keyword evidence="5" id="KW-1185">Reference proteome</keyword>
<accession>A0ABD3VRN0</accession>
<dbReference type="InterPro" id="IPR013126">
    <property type="entry name" value="Hsp_70_fam"/>
</dbReference>